<proteinExistence type="predicted"/>
<accession>A0A2P2LMQ5</accession>
<evidence type="ECO:0000313" key="1">
    <source>
        <dbReference type="EMBL" id="MBX19244.1"/>
    </source>
</evidence>
<dbReference type="AlphaFoldDB" id="A0A2P2LMQ5"/>
<protein>
    <submittedName>
        <fullName evidence="1">Translocon-associated protein subunit alpha-like</fullName>
    </submittedName>
</protein>
<name>A0A2P2LMQ5_RHIMU</name>
<sequence length="25" mass="2929">MLHSPAFLFNKENSEKMQVIYTSIT</sequence>
<organism evidence="1">
    <name type="scientific">Rhizophora mucronata</name>
    <name type="common">Asiatic mangrove</name>
    <dbReference type="NCBI Taxonomy" id="61149"/>
    <lineage>
        <taxon>Eukaryota</taxon>
        <taxon>Viridiplantae</taxon>
        <taxon>Streptophyta</taxon>
        <taxon>Embryophyta</taxon>
        <taxon>Tracheophyta</taxon>
        <taxon>Spermatophyta</taxon>
        <taxon>Magnoliopsida</taxon>
        <taxon>eudicotyledons</taxon>
        <taxon>Gunneridae</taxon>
        <taxon>Pentapetalae</taxon>
        <taxon>rosids</taxon>
        <taxon>fabids</taxon>
        <taxon>Malpighiales</taxon>
        <taxon>Rhizophoraceae</taxon>
        <taxon>Rhizophora</taxon>
    </lineage>
</organism>
<reference evidence="1" key="1">
    <citation type="submission" date="2018-02" db="EMBL/GenBank/DDBJ databases">
        <title>Rhizophora mucronata_Transcriptome.</title>
        <authorList>
            <person name="Meera S.P."/>
            <person name="Sreeshan A."/>
            <person name="Augustine A."/>
        </authorList>
    </citation>
    <scope>NUCLEOTIDE SEQUENCE</scope>
    <source>
        <tissue evidence="1">Leaf</tissue>
    </source>
</reference>
<dbReference type="EMBL" id="GGEC01038760">
    <property type="protein sequence ID" value="MBX19244.1"/>
    <property type="molecule type" value="Transcribed_RNA"/>
</dbReference>